<comment type="caution">
    <text evidence="1">The sequence shown here is derived from an EMBL/GenBank/DDBJ whole genome shotgun (WGS) entry which is preliminary data.</text>
</comment>
<sequence length="96" mass="11255">MEKLNMEVASGSSTRRQNSVRRFCICGFPVSITQDDGINWQKQAFLDARDGIREKTRVIEKITKTISKMKINFENKETVDDKNEDEIGREFEEFYL</sequence>
<accession>A0ABC8K281</accession>
<evidence type="ECO:0000313" key="2">
    <source>
        <dbReference type="Proteomes" id="UP001642260"/>
    </source>
</evidence>
<organism evidence="1 2">
    <name type="scientific">Eruca vesicaria subsp. sativa</name>
    <name type="common">Garden rocket</name>
    <name type="synonym">Eruca sativa</name>
    <dbReference type="NCBI Taxonomy" id="29727"/>
    <lineage>
        <taxon>Eukaryota</taxon>
        <taxon>Viridiplantae</taxon>
        <taxon>Streptophyta</taxon>
        <taxon>Embryophyta</taxon>
        <taxon>Tracheophyta</taxon>
        <taxon>Spermatophyta</taxon>
        <taxon>Magnoliopsida</taxon>
        <taxon>eudicotyledons</taxon>
        <taxon>Gunneridae</taxon>
        <taxon>Pentapetalae</taxon>
        <taxon>rosids</taxon>
        <taxon>malvids</taxon>
        <taxon>Brassicales</taxon>
        <taxon>Brassicaceae</taxon>
        <taxon>Brassiceae</taxon>
        <taxon>Eruca</taxon>
    </lineage>
</organism>
<name>A0ABC8K281_ERUVS</name>
<dbReference type="AlphaFoldDB" id="A0ABC8K281"/>
<proteinExistence type="predicted"/>
<dbReference type="Proteomes" id="UP001642260">
    <property type="component" value="Unassembled WGS sequence"/>
</dbReference>
<evidence type="ECO:0000313" key="1">
    <source>
        <dbReference type="EMBL" id="CAH8340082.1"/>
    </source>
</evidence>
<keyword evidence="2" id="KW-1185">Reference proteome</keyword>
<protein>
    <submittedName>
        <fullName evidence="1">Uncharacterized protein</fullName>
    </submittedName>
</protein>
<dbReference type="EMBL" id="CAKOAT010142377">
    <property type="protein sequence ID" value="CAH8340082.1"/>
    <property type="molecule type" value="Genomic_DNA"/>
</dbReference>
<reference evidence="1 2" key="1">
    <citation type="submission" date="2022-03" db="EMBL/GenBank/DDBJ databases">
        <authorList>
            <person name="Macdonald S."/>
            <person name="Ahmed S."/>
            <person name="Newling K."/>
        </authorList>
    </citation>
    <scope>NUCLEOTIDE SEQUENCE [LARGE SCALE GENOMIC DNA]</scope>
</reference>
<gene>
    <name evidence="1" type="ORF">ERUC_LOCUS15317</name>
</gene>